<keyword evidence="1" id="KW-1133">Transmembrane helix</keyword>
<keyword evidence="1" id="KW-0812">Transmembrane</keyword>
<feature type="transmembrane region" description="Helical" evidence="1">
    <location>
        <begin position="51"/>
        <end position="76"/>
    </location>
</feature>
<feature type="transmembrane region" description="Helical" evidence="1">
    <location>
        <begin position="96"/>
        <end position="114"/>
    </location>
</feature>
<accession>A0A1G4IQ52</accession>
<evidence type="ECO:0000313" key="2">
    <source>
        <dbReference type="EMBL" id="SCU78634.1"/>
    </source>
</evidence>
<reference evidence="2 3" key="1">
    <citation type="submission" date="2016-03" db="EMBL/GenBank/DDBJ databases">
        <authorList>
            <person name="Devillers H."/>
        </authorList>
    </citation>
    <scope>NUCLEOTIDE SEQUENCE [LARGE SCALE GENOMIC DNA]</scope>
    <source>
        <strain evidence="2">CBS 10888</strain>
    </source>
</reference>
<dbReference type="AlphaFoldDB" id="A0A1G4IQ52"/>
<proteinExistence type="predicted"/>
<name>A0A1G4IQ52_9SACH</name>
<evidence type="ECO:0000313" key="3">
    <source>
        <dbReference type="Proteomes" id="UP000190274"/>
    </source>
</evidence>
<gene>
    <name evidence="2" type="ORF">LADA_0A06612G</name>
</gene>
<sequence>MNDFSTPSSSTTLRKRESNDIGPALTAEERVFGPRNDSQLSACRSTERSSLGVLLSALAVVITSALMFLLGVNIVIQYRTMVTDDRSGLVRKATYILLSGFAIFLLNKFNLWFYRKMLSHFSGAKYQRVADENGFEMMTRRA</sequence>
<protein>
    <submittedName>
        <fullName evidence="2">LADA_0A06612g1_1</fullName>
    </submittedName>
</protein>
<keyword evidence="1" id="KW-0472">Membrane</keyword>
<keyword evidence="3" id="KW-1185">Reference proteome</keyword>
<dbReference type="Proteomes" id="UP000190274">
    <property type="component" value="Chromosome A"/>
</dbReference>
<dbReference type="EMBL" id="LT598460">
    <property type="protein sequence ID" value="SCU78634.1"/>
    <property type="molecule type" value="Genomic_DNA"/>
</dbReference>
<evidence type="ECO:0000256" key="1">
    <source>
        <dbReference type="SAM" id="Phobius"/>
    </source>
</evidence>
<organism evidence="2 3">
    <name type="scientific">Lachancea dasiensis</name>
    <dbReference type="NCBI Taxonomy" id="1072105"/>
    <lineage>
        <taxon>Eukaryota</taxon>
        <taxon>Fungi</taxon>
        <taxon>Dikarya</taxon>
        <taxon>Ascomycota</taxon>
        <taxon>Saccharomycotina</taxon>
        <taxon>Saccharomycetes</taxon>
        <taxon>Saccharomycetales</taxon>
        <taxon>Saccharomycetaceae</taxon>
        <taxon>Lachancea</taxon>
    </lineage>
</organism>
<dbReference type="OrthoDB" id="4064992at2759"/>